<proteinExistence type="predicted"/>
<dbReference type="EMBL" id="AFCW01001504">
    <property type="protein sequence ID" value="EHD01001.1"/>
    <property type="molecule type" value="Genomic_DNA"/>
</dbReference>
<protein>
    <submittedName>
        <fullName evidence="1">Uncharacterized protein</fullName>
    </submittedName>
</protein>
<evidence type="ECO:0000313" key="1">
    <source>
        <dbReference type="EMBL" id="EHD01001.1"/>
    </source>
</evidence>
<evidence type="ECO:0000313" key="2">
    <source>
        <dbReference type="Proteomes" id="UP000004776"/>
    </source>
</evidence>
<comment type="caution">
    <text evidence="1">The sequence shown here is derived from an EMBL/GenBank/DDBJ whole genome shotgun (WGS) entry which is preliminary data.</text>
</comment>
<organism evidence="1 2">
    <name type="scientific">Salmonella enterica subsp. enterica serovar Urbana str. R8-2977</name>
    <dbReference type="NCBI Taxonomy" id="913084"/>
    <lineage>
        <taxon>Bacteria</taxon>
        <taxon>Pseudomonadati</taxon>
        <taxon>Pseudomonadota</taxon>
        <taxon>Gammaproteobacteria</taxon>
        <taxon>Enterobacterales</taxon>
        <taxon>Enterobacteriaceae</taxon>
        <taxon>Salmonella</taxon>
    </lineage>
</organism>
<dbReference type="AlphaFoldDB" id="G5RYV0"/>
<reference evidence="1 2" key="1">
    <citation type="journal article" date="2011" name="BMC Genomics">
        <title>Genome sequencing reveals diversification of virulence factor content and possible host adaptation in distinct subpopulations of Salmonella enterica.</title>
        <authorList>
            <person name="den Bakker H.C."/>
            <person name="Moreno Switt A.I."/>
            <person name="Govoni G."/>
            <person name="Cummings C.A."/>
            <person name="Ranieri M.L."/>
            <person name="Degoricija L."/>
            <person name="Hoelzer K."/>
            <person name="Rodriguez-Rivera L.D."/>
            <person name="Brown S."/>
            <person name="Bolchacova E."/>
            <person name="Furtado M.R."/>
            <person name="Wiedmann M."/>
        </authorList>
    </citation>
    <scope>NUCLEOTIDE SEQUENCE [LARGE SCALE GENOMIC DNA]</scope>
    <source>
        <strain evidence="1 2">R8-2977</strain>
    </source>
</reference>
<feature type="non-terminal residue" evidence="1">
    <location>
        <position position="37"/>
    </location>
</feature>
<gene>
    <name evidence="1" type="ORF">LTSEURB_3933</name>
</gene>
<accession>G5RYV0</accession>
<dbReference type="Proteomes" id="UP000004776">
    <property type="component" value="Unassembled WGS sequence"/>
</dbReference>
<name>G5RYV0_SALET</name>
<sequence>MFFATFILFLNIKMNPQRFPERTGSHAGSIIHGKRAA</sequence>